<dbReference type="Proteomes" id="UP000317650">
    <property type="component" value="Chromosome 3"/>
</dbReference>
<evidence type="ECO:0000313" key="5">
    <source>
        <dbReference type="EMBL" id="THU59220.1"/>
    </source>
</evidence>
<dbReference type="AlphaFoldDB" id="A0A4S8JBY0"/>
<dbReference type="PANTHER" id="PTHR31636">
    <property type="entry name" value="OSJNBA0084A10.13 PROTEIN-RELATED"/>
    <property type="match status" value="1"/>
</dbReference>
<proteinExistence type="inferred from homology"/>
<dbReference type="InterPro" id="IPR005202">
    <property type="entry name" value="TF_GRAS"/>
</dbReference>
<feature type="region of interest" description="Disordered" evidence="4">
    <location>
        <begin position="1"/>
        <end position="66"/>
    </location>
</feature>
<keyword evidence="2" id="KW-0804">Transcription</keyword>
<gene>
    <name evidence="5" type="ORF">C4D60_Mb03t22670</name>
</gene>
<feature type="compositionally biased region" description="Low complexity" evidence="4">
    <location>
        <begin position="10"/>
        <end position="27"/>
    </location>
</feature>
<organism evidence="5 6">
    <name type="scientific">Musa balbisiana</name>
    <name type="common">Banana</name>
    <dbReference type="NCBI Taxonomy" id="52838"/>
    <lineage>
        <taxon>Eukaryota</taxon>
        <taxon>Viridiplantae</taxon>
        <taxon>Streptophyta</taxon>
        <taxon>Embryophyta</taxon>
        <taxon>Tracheophyta</taxon>
        <taxon>Spermatophyta</taxon>
        <taxon>Magnoliopsida</taxon>
        <taxon>Liliopsida</taxon>
        <taxon>Zingiberales</taxon>
        <taxon>Musaceae</taxon>
        <taxon>Musa</taxon>
    </lineage>
</organism>
<sequence>MQVPEISLYSCSSSPPLHHQSSSLGSPTSPIHHSGDMLSSLMSDGGGARETHPHPSHHHPSPQNGLISSTIHARQLLISCAELVHRGDLPAADRAISILSAAASPCGDSTERLIRQFCRALSVRVGRVSPSADSLGSLRLSYLSFNQISPFLRFSHLTPNQAILEAVDGHRQIHILDFDTYYGLQWPPLLQAIAERSDPSDPPFIRITGTGSNLEVLRRTGLRLQNFAHSLGLGFQFHPLLLHPTSTSLNFTPSPFRLHPGETLVVNCVLFLHKLQKEGGNEDGSRDLQAFLRTIRAMNPSVVTVAEREASHNSANFMQRFVEALDYYMAVFESLEATLPPTSQERLAVEQVWLGQEIEGIVGGEGGGHERSERWENALRDAGFSSLQLSTFAVSQARLLLRLHYPSEGYQVELVRDSLLLGWQNRHLFSVSSWR</sequence>
<evidence type="ECO:0000256" key="4">
    <source>
        <dbReference type="SAM" id="MobiDB-lite"/>
    </source>
</evidence>
<evidence type="ECO:0000256" key="3">
    <source>
        <dbReference type="PROSITE-ProRule" id="PRU01191"/>
    </source>
</evidence>
<protein>
    <submittedName>
        <fullName evidence="5">Uncharacterized protein</fullName>
    </submittedName>
</protein>
<keyword evidence="1" id="KW-0805">Transcription regulation</keyword>
<name>A0A4S8JBY0_MUSBA</name>
<keyword evidence="6" id="KW-1185">Reference proteome</keyword>
<dbReference type="EMBL" id="PYDT01000006">
    <property type="protein sequence ID" value="THU59220.1"/>
    <property type="molecule type" value="Genomic_DNA"/>
</dbReference>
<reference evidence="5 6" key="1">
    <citation type="journal article" date="2019" name="Nat. Plants">
        <title>Genome sequencing of Musa balbisiana reveals subgenome evolution and function divergence in polyploid bananas.</title>
        <authorList>
            <person name="Yao X."/>
        </authorList>
    </citation>
    <scope>NUCLEOTIDE SEQUENCE [LARGE SCALE GENOMIC DNA]</scope>
    <source>
        <strain evidence="6">cv. DH-PKW</strain>
        <tissue evidence="5">Leaves</tissue>
    </source>
</reference>
<evidence type="ECO:0000313" key="6">
    <source>
        <dbReference type="Proteomes" id="UP000317650"/>
    </source>
</evidence>
<dbReference type="STRING" id="52838.A0A4S8JBY0"/>
<dbReference type="Pfam" id="PF03514">
    <property type="entry name" value="GRAS"/>
    <property type="match status" value="1"/>
</dbReference>
<evidence type="ECO:0000256" key="1">
    <source>
        <dbReference type="ARBA" id="ARBA00023015"/>
    </source>
</evidence>
<feature type="region of interest" description="SAW" evidence="3">
    <location>
        <begin position="363"/>
        <end position="435"/>
    </location>
</feature>
<comment type="similarity">
    <text evidence="3">Belongs to the GRAS family.</text>
</comment>
<comment type="caution">
    <text evidence="5">The sequence shown here is derived from an EMBL/GenBank/DDBJ whole genome shotgun (WGS) entry which is preliminary data.</text>
</comment>
<dbReference type="PROSITE" id="PS50985">
    <property type="entry name" value="GRAS"/>
    <property type="match status" value="1"/>
</dbReference>
<feature type="short sequence motif" description="VHIID" evidence="3">
    <location>
        <begin position="173"/>
        <end position="177"/>
    </location>
</feature>
<evidence type="ECO:0000256" key="2">
    <source>
        <dbReference type="ARBA" id="ARBA00023163"/>
    </source>
</evidence>
<accession>A0A4S8JBY0</accession>
<comment type="caution">
    <text evidence="3">Lacks conserved residue(s) required for the propagation of feature annotation.</text>
</comment>